<name>A0A3M8D6A7_9BACL</name>
<keyword evidence="3" id="KW-0547">Nucleotide-binding</keyword>
<dbReference type="SUPFAM" id="SSF52540">
    <property type="entry name" value="P-loop containing nucleoside triphosphate hydrolases"/>
    <property type="match status" value="1"/>
</dbReference>
<dbReference type="NCBIfam" id="TIGR01727">
    <property type="entry name" value="oligo_HPY"/>
    <property type="match status" value="1"/>
</dbReference>
<dbReference type="Gene3D" id="3.40.50.300">
    <property type="entry name" value="P-loop containing nucleotide triphosphate hydrolases"/>
    <property type="match status" value="1"/>
</dbReference>
<reference evidence="6 7" key="1">
    <citation type="submission" date="2018-10" db="EMBL/GenBank/DDBJ databases">
        <title>Phylogenomics of Brevibacillus.</title>
        <authorList>
            <person name="Dunlap C."/>
        </authorList>
    </citation>
    <scope>NUCLEOTIDE SEQUENCE [LARGE SCALE GENOMIC DNA]</scope>
    <source>
        <strain evidence="6 7">JCM 15774</strain>
    </source>
</reference>
<dbReference type="EMBL" id="RHHU01000010">
    <property type="protein sequence ID" value="RNB83594.1"/>
    <property type="molecule type" value="Genomic_DNA"/>
</dbReference>
<evidence type="ECO:0000259" key="5">
    <source>
        <dbReference type="PROSITE" id="PS50893"/>
    </source>
</evidence>
<dbReference type="Pfam" id="PF08352">
    <property type="entry name" value="oligo_HPY"/>
    <property type="match status" value="1"/>
</dbReference>
<organism evidence="6 7">
    <name type="scientific">Brevibacillus nitrificans</name>
    <dbReference type="NCBI Taxonomy" id="651560"/>
    <lineage>
        <taxon>Bacteria</taxon>
        <taxon>Bacillati</taxon>
        <taxon>Bacillota</taxon>
        <taxon>Bacilli</taxon>
        <taxon>Bacillales</taxon>
        <taxon>Paenibacillaceae</taxon>
        <taxon>Brevibacillus</taxon>
    </lineage>
</organism>
<dbReference type="GO" id="GO:0016887">
    <property type="term" value="F:ATP hydrolysis activity"/>
    <property type="evidence" value="ECO:0007669"/>
    <property type="project" value="InterPro"/>
</dbReference>
<keyword evidence="7" id="KW-1185">Reference proteome</keyword>
<dbReference type="PROSITE" id="PS50893">
    <property type="entry name" value="ABC_TRANSPORTER_2"/>
    <property type="match status" value="1"/>
</dbReference>
<evidence type="ECO:0000256" key="2">
    <source>
        <dbReference type="ARBA" id="ARBA00022448"/>
    </source>
</evidence>
<dbReference type="FunFam" id="3.40.50.300:FF:000016">
    <property type="entry name" value="Oligopeptide ABC transporter ATP-binding component"/>
    <property type="match status" value="1"/>
</dbReference>
<dbReference type="InterPro" id="IPR003593">
    <property type="entry name" value="AAA+_ATPase"/>
</dbReference>
<dbReference type="InterPro" id="IPR050319">
    <property type="entry name" value="ABC_transp_ATP-bind"/>
</dbReference>
<proteinExistence type="inferred from homology"/>
<dbReference type="PANTHER" id="PTHR43776:SF8">
    <property type="entry name" value="ABC TRANSPORTER, ATP-BINDING PROTEIN"/>
    <property type="match status" value="1"/>
</dbReference>
<dbReference type="GO" id="GO:0055085">
    <property type="term" value="P:transmembrane transport"/>
    <property type="evidence" value="ECO:0007669"/>
    <property type="project" value="UniProtKB-ARBA"/>
</dbReference>
<dbReference type="SMART" id="SM00382">
    <property type="entry name" value="AAA"/>
    <property type="match status" value="1"/>
</dbReference>
<dbReference type="PANTHER" id="PTHR43776">
    <property type="entry name" value="TRANSPORT ATP-BINDING PROTEIN"/>
    <property type="match status" value="1"/>
</dbReference>
<keyword evidence="4 6" id="KW-0067">ATP-binding</keyword>
<evidence type="ECO:0000313" key="6">
    <source>
        <dbReference type="EMBL" id="RNB83594.1"/>
    </source>
</evidence>
<dbReference type="InterPro" id="IPR027417">
    <property type="entry name" value="P-loop_NTPase"/>
</dbReference>
<dbReference type="InterPro" id="IPR003439">
    <property type="entry name" value="ABC_transporter-like_ATP-bd"/>
</dbReference>
<dbReference type="CDD" id="cd03257">
    <property type="entry name" value="ABC_NikE_OppD_transporters"/>
    <property type="match status" value="1"/>
</dbReference>
<gene>
    <name evidence="6" type="ORF">EDM59_13725</name>
</gene>
<comment type="similarity">
    <text evidence="1">Belongs to the ABC transporter superfamily.</text>
</comment>
<evidence type="ECO:0000256" key="1">
    <source>
        <dbReference type="ARBA" id="ARBA00005417"/>
    </source>
</evidence>
<protein>
    <submittedName>
        <fullName evidence="6">ATP-binding cassette domain-containing protein</fullName>
    </submittedName>
</protein>
<dbReference type="GO" id="GO:0015833">
    <property type="term" value="P:peptide transport"/>
    <property type="evidence" value="ECO:0007669"/>
    <property type="project" value="InterPro"/>
</dbReference>
<dbReference type="InterPro" id="IPR013563">
    <property type="entry name" value="Oligopep_ABC_C"/>
</dbReference>
<evidence type="ECO:0000313" key="7">
    <source>
        <dbReference type="Proteomes" id="UP000269573"/>
    </source>
</evidence>
<keyword evidence="2" id="KW-0813">Transport</keyword>
<comment type="caution">
    <text evidence="6">The sequence shown here is derived from an EMBL/GenBank/DDBJ whole genome shotgun (WGS) entry which is preliminary data.</text>
</comment>
<dbReference type="GO" id="GO:0005524">
    <property type="term" value="F:ATP binding"/>
    <property type="evidence" value="ECO:0007669"/>
    <property type="project" value="UniProtKB-KW"/>
</dbReference>
<dbReference type="Proteomes" id="UP000269573">
    <property type="component" value="Unassembled WGS sequence"/>
</dbReference>
<evidence type="ECO:0000256" key="3">
    <source>
        <dbReference type="ARBA" id="ARBA00022741"/>
    </source>
</evidence>
<dbReference type="AlphaFoldDB" id="A0A3M8D6A7"/>
<dbReference type="Pfam" id="PF00005">
    <property type="entry name" value="ABC_tran"/>
    <property type="match status" value="1"/>
</dbReference>
<sequence>MSNAYIEVKNLKKYFQTPTGNLHAVDGLDFSIAKGKTIGVVGESGCGKSTTGRLMTMLLEPTEGEILFNGTDVTKLSHKGMAEYRKKIQIIFQDPFSSLNPRKTVFHSIVEPLDIHRVYRDKAEKENRVYELMELVGLSERFVNSYPHELDGGRRQRIGIARALALSPEFIVCDEPVSALDVSIQAQILNLLKRLQLQFGYTYMFITHDLSVVKHFTEEIMVMYLGQVVEKAPVKQLFANPRHPYTKALLSAIPVPNLKKKKERILLQGEITSPINPKNECRFAARCSFATDECRSSTPEITDLGGGHTVRCFRVHELEEMRP</sequence>
<accession>A0A3M8D6A7</accession>
<feature type="domain" description="ABC transporter" evidence="5">
    <location>
        <begin position="6"/>
        <end position="250"/>
    </location>
</feature>
<dbReference type="RefSeq" id="WP_122924125.1">
    <property type="nucleotide sequence ID" value="NZ_RHHU01000010.1"/>
</dbReference>
<evidence type="ECO:0000256" key="4">
    <source>
        <dbReference type="ARBA" id="ARBA00022840"/>
    </source>
</evidence>